<name>A0A8S1JFU1_9CHLO</name>
<dbReference type="Pfam" id="PF00153">
    <property type="entry name" value="Mito_carr"/>
    <property type="match status" value="3"/>
</dbReference>
<evidence type="ECO:0000256" key="4">
    <source>
        <dbReference type="ARBA" id="ARBA00022692"/>
    </source>
</evidence>
<gene>
    <name evidence="12" type="ORF">OSTQU699_LOCUS10739</name>
</gene>
<feature type="region of interest" description="Disordered" evidence="10">
    <location>
        <begin position="605"/>
        <end position="960"/>
    </location>
</feature>
<feature type="domain" description="EF-hand" evidence="11">
    <location>
        <begin position="93"/>
        <end position="128"/>
    </location>
</feature>
<dbReference type="PANTHER" id="PTHR45667">
    <property type="entry name" value="S-ADENOSYLMETHIONINE MITOCHONDRIAL CARRIER PROTEIN"/>
    <property type="match status" value="1"/>
</dbReference>
<sequence length="960" mass="102907">MPRLARPGGRGAGRRIRSRRRDGKKFFAGIAALARKIGWTGVGMLGHSVGRFAAISFGDLPKFQFPTPLWVVLSPPGHPDKKRLMTVQDFFKYTEEEGVKFFEELDRDGDGKVSLEDMKVAMRKRKLPEIYAREFVHRARGGRWWSKTIGYDEFKAVVDERESEMLRAFTQLTVNQRGQVEVVGIKDSLKKLGLSATDANAKAMLRAIGSEDDGFVSYGSFRNFAILLPKSKLRESVDPSRVWFESATMVPIGLPAQAGENTTKMLLTAALAGGVASATSTFLMHPVDTLKTRIQSSVGISALSVVRSVPNIGAKALYRGFIPATAGSGLSHGVRMCAYEGCFKILSTVTGGAAEVQLQGLASGVGTILGTAFRIPCEVLKQRLQVGQHTNVSQALTLAVKADGPKGLFRGTGATLSREVPFYVFGMVFYQQLKKLYRGEMFGGIGRDLKSWETLMVGALSGALGAIVTTPADVMKTRIMTAAAGQEVSVSKILIDILRVEGFGALFKGALPRAIWIAPLGAMNFAGYELAKNALSEADRRARKAAEPEPEPEPEIIKPAEPAILDWFRKPSWWPELGQKSRLLEQPKALATQVEAAVPVKGNEYINTEKTRLRAPGKSPRDNLPGKSPQQRLLPSQSSGQLSSDLRDQVHQHPGKSPRDYLPGKSPRQALANQGDQPYYQPGKSPRQLAPSKSSRQVQPEQGRQVPALPGKSPRTALPDPGTKVYQQPGKSPRQPLPGKSPRQLPPMAPPGKSPRQSLPGKSPRQLPPVQAPPGKSPRQSLPGKSPRQILPDQGRQAHQSGLSSRPLTPGRSPRQFAPGSPSPRPEAGKPKVGPSGLPPRPPHRADSDAVPSTRSPLATKQPAAAGHAASRPPSRLVSTDEGVQLQGKPGNGAAQPEGNGRTAQQPVRAVNGAGTTDIQPSASGIDSKSLAARPSQPSPRTNGVGANGRNESSPGAAPL</sequence>
<feature type="compositionally biased region" description="Pro residues" evidence="10">
    <location>
        <begin position="766"/>
        <end position="776"/>
    </location>
</feature>
<feature type="compositionally biased region" description="Low complexity" evidence="10">
    <location>
        <begin position="628"/>
        <end position="644"/>
    </location>
</feature>
<dbReference type="OrthoDB" id="276989at2759"/>
<feature type="compositionally biased region" description="Pro residues" evidence="10">
    <location>
        <begin position="744"/>
        <end position="753"/>
    </location>
</feature>
<feature type="compositionally biased region" description="Polar residues" evidence="10">
    <location>
        <begin position="797"/>
        <end position="807"/>
    </location>
</feature>
<evidence type="ECO:0000256" key="5">
    <source>
        <dbReference type="ARBA" id="ARBA00022737"/>
    </source>
</evidence>
<feature type="repeat" description="Solcar" evidence="9">
    <location>
        <begin position="449"/>
        <end position="534"/>
    </location>
</feature>
<comment type="similarity">
    <text evidence="2">Belongs to the mitochondrial carrier (TC 2.A.29) family.</text>
</comment>
<dbReference type="PROSITE" id="PS00018">
    <property type="entry name" value="EF_HAND_1"/>
    <property type="match status" value="1"/>
</dbReference>
<keyword evidence="7" id="KW-1133">Transmembrane helix</keyword>
<feature type="compositionally biased region" description="Polar residues" evidence="10">
    <location>
        <begin position="914"/>
        <end position="927"/>
    </location>
</feature>
<reference evidence="12" key="1">
    <citation type="submission" date="2020-12" db="EMBL/GenBank/DDBJ databases">
        <authorList>
            <person name="Iha C."/>
        </authorList>
    </citation>
    <scope>NUCLEOTIDE SEQUENCE</scope>
</reference>
<dbReference type="InterPro" id="IPR018108">
    <property type="entry name" value="MCP_transmembrane"/>
</dbReference>
<evidence type="ECO:0000256" key="7">
    <source>
        <dbReference type="ARBA" id="ARBA00022989"/>
    </source>
</evidence>
<evidence type="ECO:0000256" key="6">
    <source>
        <dbReference type="ARBA" id="ARBA00022837"/>
    </source>
</evidence>
<evidence type="ECO:0000256" key="1">
    <source>
        <dbReference type="ARBA" id="ARBA00004448"/>
    </source>
</evidence>
<evidence type="ECO:0000313" key="13">
    <source>
        <dbReference type="Proteomes" id="UP000708148"/>
    </source>
</evidence>
<evidence type="ECO:0000256" key="8">
    <source>
        <dbReference type="ARBA" id="ARBA00023136"/>
    </source>
</evidence>
<feature type="repeat" description="Solcar" evidence="9">
    <location>
        <begin position="264"/>
        <end position="345"/>
    </location>
</feature>
<dbReference type="InterPro" id="IPR011992">
    <property type="entry name" value="EF-hand-dom_pair"/>
</dbReference>
<dbReference type="EMBL" id="CAJHUC010003113">
    <property type="protein sequence ID" value="CAD7705384.1"/>
    <property type="molecule type" value="Genomic_DNA"/>
</dbReference>
<organism evidence="12 13">
    <name type="scientific">Ostreobium quekettii</name>
    <dbReference type="NCBI Taxonomy" id="121088"/>
    <lineage>
        <taxon>Eukaryota</taxon>
        <taxon>Viridiplantae</taxon>
        <taxon>Chlorophyta</taxon>
        <taxon>core chlorophytes</taxon>
        <taxon>Ulvophyceae</taxon>
        <taxon>TCBD clade</taxon>
        <taxon>Bryopsidales</taxon>
        <taxon>Ostreobineae</taxon>
        <taxon>Ostreobiaceae</taxon>
        <taxon>Ostreobium</taxon>
    </lineage>
</organism>
<comment type="caution">
    <text evidence="12">The sequence shown here is derived from an EMBL/GenBank/DDBJ whole genome shotgun (WGS) entry which is preliminary data.</text>
</comment>
<dbReference type="Gene3D" id="1.10.238.10">
    <property type="entry name" value="EF-hand"/>
    <property type="match status" value="1"/>
</dbReference>
<keyword evidence="8 9" id="KW-0472">Membrane</keyword>
<keyword evidence="13" id="KW-1185">Reference proteome</keyword>
<dbReference type="AlphaFoldDB" id="A0A8S1JFU1"/>
<accession>A0A8S1JFU1</accession>
<dbReference type="PROSITE" id="PS50920">
    <property type="entry name" value="SOLCAR"/>
    <property type="match status" value="3"/>
</dbReference>
<evidence type="ECO:0000256" key="9">
    <source>
        <dbReference type="PROSITE-ProRule" id="PRU00282"/>
    </source>
</evidence>
<evidence type="ECO:0000259" key="11">
    <source>
        <dbReference type="PROSITE" id="PS50222"/>
    </source>
</evidence>
<comment type="subcellular location">
    <subcellularLocation>
        <location evidence="1">Mitochondrion inner membrane</location>
        <topology evidence="1">Multi-pass membrane protein</topology>
    </subcellularLocation>
</comment>
<keyword evidence="4 9" id="KW-0812">Transmembrane</keyword>
<proteinExistence type="inferred from homology"/>
<feature type="compositionally biased region" description="Polar residues" evidence="10">
    <location>
        <begin position="691"/>
        <end position="702"/>
    </location>
</feature>
<dbReference type="SUPFAM" id="SSF47473">
    <property type="entry name" value="EF-hand"/>
    <property type="match status" value="1"/>
</dbReference>
<dbReference type="PROSITE" id="PS50222">
    <property type="entry name" value="EF_HAND_2"/>
    <property type="match status" value="1"/>
</dbReference>
<dbReference type="InterPro" id="IPR018247">
    <property type="entry name" value="EF_Hand_1_Ca_BS"/>
</dbReference>
<protein>
    <recommendedName>
        <fullName evidence="11">EF-hand domain-containing protein</fullName>
    </recommendedName>
</protein>
<dbReference type="SUPFAM" id="SSF103506">
    <property type="entry name" value="Mitochondrial carrier"/>
    <property type="match status" value="1"/>
</dbReference>
<dbReference type="GO" id="GO:0005743">
    <property type="term" value="C:mitochondrial inner membrane"/>
    <property type="evidence" value="ECO:0007669"/>
    <property type="project" value="UniProtKB-SubCell"/>
</dbReference>
<keyword evidence="5" id="KW-0677">Repeat</keyword>
<dbReference type="InterPro" id="IPR023395">
    <property type="entry name" value="MCP_dom_sf"/>
</dbReference>
<keyword evidence="3" id="KW-0813">Transport</keyword>
<dbReference type="Proteomes" id="UP000708148">
    <property type="component" value="Unassembled WGS sequence"/>
</dbReference>
<keyword evidence="6" id="KW-0106">Calcium</keyword>
<evidence type="ECO:0000256" key="10">
    <source>
        <dbReference type="SAM" id="MobiDB-lite"/>
    </source>
</evidence>
<dbReference type="Gene3D" id="1.50.40.10">
    <property type="entry name" value="Mitochondrial carrier domain"/>
    <property type="match status" value="2"/>
</dbReference>
<dbReference type="InterPro" id="IPR002048">
    <property type="entry name" value="EF_hand_dom"/>
</dbReference>
<feature type="repeat" description="Solcar" evidence="9">
    <location>
        <begin position="354"/>
        <end position="436"/>
    </location>
</feature>
<evidence type="ECO:0000256" key="3">
    <source>
        <dbReference type="ARBA" id="ARBA00022448"/>
    </source>
</evidence>
<evidence type="ECO:0000256" key="2">
    <source>
        <dbReference type="ARBA" id="ARBA00006375"/>
    </source>
</evidence>
<dbReference type="GO" id="GO:0005509">
    <property type="term" value="F:calcium ion binding"/>
    <property type="evidence" value="ECO:0007669"/>
    <property type="project" value="InterPro"/>
</dbReference>
<evidence type="ECO:0000313" key="12">
    <source>
        <dbReference type="EMBL" id="CAD7705384.1"/>
    </source>
</evidence>